<dbReference type="GO" id="GO:0016491">
    <property type="term" value="F:oxidoreductase activity"/>
    <property type="evidence" value="ECO:0007669"/>
    <property type="project" value="InterPro"/>
</dbReference>
<evidence type="ECO:0000256" key="1">
    <source>
        <dbReference type="ARBA" id="ARBA00005986"/>
    </source>
</evidence>
<comment type="caution">
    <text evidence="3">The sequence shown here is derived from an EMBL/GenBank/DDBJ whole genome shotgun (WGS) entry which is preliminary data.</text>
</comment>
<name>A0A439CV26_9PEZI</name>
<accession>A0A439CV26</accession>
<comment type="similarity">
    <text evidence="1">Belongs to the tpcK family.</text>
</comment>
<dbReference type="NCBIfam" id="TIGR02118">
    <property type="entry name" value="EthD family reductase"/>
    <property type="match status" value="1"/>
</dbReference>
<keyword evidence="4" id="KW-1185">Reference proteome</keyword>
<dbReference type="Proteomes" id="UP000286045">
    <property type="component" value="Unassembled WGS sequence"/>
</dbReference>
<sequence length="137" mass="15472">MGYSVLIFAYRKPGTTPEQFKAHYENCHVPLVRELAGASFPLSHTRRYLHRSHNQSDTNTARNPSTPASVLIGSQEDFDYDAFAELTFEDETAFQTFFAIIQQPENAAKIAADEEKFLDRSRTPAVVLGDTTETKRN</sequence>
<organism evidence="3 4">
    <name type="scientific">Xylaria grammica</name>
    <dbReference type="NCBI Taxonomy" id="363999"/>
    <lineage>
        <taxon>Eukaryota</taxon>
        <taxon>Fungi</taxon>
        <taxon>Dikarya</taxon>
        <taxon>Ascomycota</taxon>
        <taxon>Pezizomycotina</taxon>
        <taxon>Sordariomycetes</taxon>
        <taxon>Xylariomycetidae</taxon>
        <taxon>Xylariales</taxon>
        <taxon>Xylariaceae</taxon>
        <taxon>Xylaria</taxon>
    </lineage>
</organism>
<dbReference type="STRING" id="363999.A0A439CV26"/>
<dbReference type="Pfam" id="PF07110">
    <property type="entry name" value="EthD"/>
    <property type="match status" value="1"/>
</dbReference>
<protein>
    <recommendedName>
        <fullName evidence="2">EthD domain-containing protein</fullName>
    </recommendedName>
</protein>
<dbReference type="InterPro" id="IPR009799">
    <property type="entry name" value="EthD_dom"/>
</dbReference>
<evidence type="ECO:0000313" key="3">
    <source>
        <dbReference type="EMBL" id="RWA06023.1"/>
    </source>
</evidence>
<gene>
    <name evidence="3" type="ORF">EKO27_g9078</name>
</gene>
<feature type="domain" description="EthD" evidence="2">
    <location>
        <begin position="12"/>
        <end position="121"/>
    </location>
</feature>
<dbReference type="InterPro" id="IPR011008">
    <property type="entry name" value="Dimeric_a/b-barrel"/>
</dbReference>
<dbReference type="AlphaFoldDB" id="A0A439CV26"/>
<evidence type="ECO:0000259" key="2">
    <source>
        <dbReference type="Pfam" id="PF07110"/>
    </source>
</evidence>
<dbReference type="SUPFAM" id="SSF54909">
    <property type="entry name" value="Dimeric alpha+beta barrel"/>
    <property type="match status" value="1"/>
</dbReference>
<dbReference type="EMBL" id="RYZI01000375">
    <property type="protein sequence ID" value="RWA06023.1"/>
    <property type="molecule type" value="Genomic_DNA"/>
</dbReference>
<proteinExistence type="inferred from homology"/>
<evidence type="ECO:0000313" key="4">
    <source>
        <dbReference type="Proteomes" id="UP000286045"/>
    </source>
</evidence>
<reference evidence="3 4" key="1">
    <citation type="submission" date="2018-12" db="EMBL/GenBank/DDBJ databases">
        <title>Draft genome sequence of Xylaria grammica IHI A82.</title>
        <authorList>
            <person name="Buettner E."/>
            <person name="Kellner H."/>
        </authorList>
    </citation>
    <scope>NUCLEOTIDE SEQUENCE [LARGE SCALE GENOMIC DNA]</scope>
    <source>
        <strain evidence="3 4">IHI A82</strain>
    </source>
</reference>
<dbReference type="Gene3D" id="3.30.70.100">
    <property type="match status" value="1"/>
</dbReference>